<dbReference type="UniPathway" id="UPA00041">
    <property type="reaction ID" value="UER00436"/>
</dbReference>
<dbReference type="Proteomes" id="UP000282106">
    <property type="component" value="Unassembled WGS sequence"/>
</dbReference>
<evidence type="ECO:0000256" key="8">
    <source>
        <dbReference type="ARBA" id="ARBA00023235"/>
    </source>
</evidence>
<dbReference type="GO" id="GO:0005975">
    <property type="term" value="P:carbohydrate metabolic process"/>
    <property type="evidence" value="ECO:0007669"/>
    <property type="project" value="UniProtKB-UniRule"/>
</dbReference>
<dbReference type="GO" id="GO:0005737">
    <property type="term" value="C:cytoplasm"/>
    <property type="evidence" value="ECO:0007669"/>
    <property type="project" value="UniProtKB-SubCell"/>
</dbReference>
<organism evidence="12 13">
    <name type="scientific">Stagnimonas aquatica</name>
    <dbReference type="NCBI Taxonomy" id="2689987"/>
    <lineage>
        <taxon>Bacteria</taxon>
        <taxon>Pseudomonadati</taxon>
        <taxon>Pseudomonadota</taxon>
        <taxon>Gammaproteobacteria</taxon>
        <taxon>Nevskiales</taxon>
        <taxon>Nevskiaceae</taxon>
        <taxon>Stagnimonas</taxon>
    </lineage>
</organism>
<dbReference type="PANTHER" id="PTHR30390">
    <property type="entry name" value="SEDOHEPTULOSE 7-PHOSPHATE ISOMERASE / DNAA INITIATOR-ASSOCIATING FACTOR FOR REPLICATION INITIATION"/>
    <property type="match status" value="1"/>
</dbReference>
<evidence type="ECO:0000256" key="3">
    <source>
        <dbReference type="ARBA" id="ARBA00004496"/>
    </source>
</evidence>
<evidence type="ECO:0000259" key="11">
    <source>
        <dbReference type="PROSITE" id="PS51464"/>
    </source>
</evidence>
<feature type="domain" description="SIS" evidence="11">
    <location>
        <begin position="37"/>
        <end position="197"/>
    </location>
</feature>
<comment type="cofactor">
    <cofactor evidence="10">
        <name>Zn(2+)</name>
        <dbReference type="ChEBI" id="CHEBI:29105"/>
    </cofactor>
    <text evidence="10">Binds 1 zinc ion per subunit.</text>
</comment>
<dbReference type="GO" id="GO:2001061">
    <property type="term" value="P:D-glycero-D-manno-heptose 7-phosphate biosynthetic process"/>
    <property type="evidence" value="ECO:0007669"/>
    <property type="project" value="UniProtKB-UniPathway"/>
</dbReference>
<dbReference type="SUPFAM" id="SSF53697">
    <property type="entry name" value="SIS domain"/>
    <property type="match status" value="1"/>
</dbReference>
<dbReference type="FunCoup" id="A0A3N0VH22">
    <property type="interactions" value="72"/>
</dbReference>
<feature type="binding site" evidence="10">
    <location>
        <position position="125"/>
    </location>
    <ligand>
        <name>substrate</name>
    </ligand>
</feature>
<evidence type="ECO:0000256" key="7">
    <source>
        <dbReference type="ARBA" id="ARBA00022833"/>
    </source>
</evidence>
<evidence type="ECO:0000256" key="4">
    <source>
        <dbReference type="ARBA" id="ARBA00009894"/>
    </source>
</evidence>
<dbReference type="GO" id="GO:0008270">
    <property type="term" value="F:zinc ion binding"/>
    <property type="evidence" value="ECO:0007669"/>
    <property type="project" value="UniProtKB-UniRule"/>
</dbReference>
<dbReference type="InterPro" id="IPR035461">
    <property type="entry name" value="GmhA/DiaA"/>
</dbReference>
<evidence type="ECO:0000256" key="6">
    <source>
        <dbReference type="ARBA" id="ARBA00022723"/>
    </source>
</evidence>
<feature type="binding site" evidence="10">
    <location>
        <begin position="52"/>
        <end position="54"/>
    </location>
    <ligand>
        <name>substrate</name>
    </ligand>
</feature>
<dbReference type="EMBL" id="RJVO01000002">
    <property type="protein sequence ID" value="ROH91970.1"/>
    <property type="molecule type" value="Genomic_DNA"/>
</dbReference>
<dbReference type="InterPro" id="IPR001347">
    <property type="entry name" value="SIS_dom"/>
</dbReference>
<dbReference type="CDD" id="cd05006">
    <property type="entry name" value="SIS_GmhA"/>
    <property type="match status" value="1"/>
</dbReference>
<feature type="binding site" evidence="10">
    <location>
        <position position="61"/>
    </location>
    <ligand>
        <name>Zn(2+)</name>
        <dbReference type="ChEBI" id="CHEBI:29105"/>
    </ligand>
</feature>
<keyword evidence="13" id="KW-1185">Reference proteome</keyword>
<dbReference type="EC" id="5.3.1.28" evidence="10"/>
<comment type="miscellaneous">
    <text evidence="10">The reaction produces a racemic mixture of D-glycero-alpha-D-manno-heptose 7-phosphate and D-glycero-beta-D-manno-heptose 7-phosphate.</text>
</comment>
<name>A0A3N0VH22_9GAMM</name>
<evidence type="ECO:0000256" key="9">
    <source>
        <dbReference type="ARBA" id="ARBA00023277"/>
    </source>
</evidence>
<comment type="caution">
    <text evidence="12">The sequence shown here is derived from an EMBL/GenBank/DDBJ whole genome shotgun (WGS) entry which is preliminary data.</text>
</comment>
<comment type="function">
    <text evidence="2 10">Catalyzes the isomerization of sedoheptulose 7-phosphate in D-glycero-D-manno-heptose 7-phosphate.</text>
</comment>
<comment type="pathway">
    <text evidence="10">Carbohydrate biosynthesis; D-glycero-D-manno-heptose 7-phosphate biosynthesis; D-glycero-alpha-D-manno-heptose 7-phosphate and D-glycero-beta-D-manno-heptose 7-phosphate from sedoheptulose 7-phosphate: step 1/1.</text>
</comment>
<dbReference type="InterPro" id="IPR004515">
    <property type="entry name" value="Phosphoheptose_Isoase"/>
</dbReference>
<evidence type="ECO:0000313" key="13">
    <source>
        <dbReference type="Proteomes" id="UP000282106"/>
    </source>
</evidence>
<comment type="subunit">
    <text evidence="10">Homotetramer.</text>
</comment>
<feature type="binding site" evidence="10">
    <location>
        <begin position="120"/>
        <end position="122"/>
    </location>
    <ligand>
        <name>substrate</name>
    </ligand>
</feature>
<dbReference type="InterPro" id="IPR046348">
    <property type="entry name" value="SIS_dom_sf"/>
</dbReference>
<proteinExistence type="inferred from homology"/>
<accession>A0A3N0VH22</accession>
<keyword evidence="8 10" id="KW-0413">Isomerase</keyword>
<comment type="subcellular location">
    <subcellularLocation>
        <location evidence="3 10">Cytoplasm</location>
    </subcellularLocation>
</comment>
<evidence type="ECO:0000256" key="2">
    <source>
        <dbReference type="ARBA" id="ARBA00003172"/>
    </source>
</evidence>
<evidence type="ECO:0000256" key="10">
    <source>
        <dbReference type="HAMAP-Rule" id="MF_00067"/>
    </source>
</evidence>
<sequence length="197" mass="20661">MSSLEDRLRGHFEASLAAKRATLDSALPAIARAARLLAARIDAGHKVLACGNGGSAADAQHFAAELVGRYERERPELAALALTTDSSQLTAIANDYGYEQVFAKAVRGLGRPGDLLLAISTSGNSPSVVKAIEAAQAKGLSVIALTGKDGGAMARMLQGEDVELRAASAVTARVQEVHLLFLHCLCDALDELLYPRP</sequence>
<feature type="binding site" evidence="10">
    <location>
        <position position="183"/>
    </location>
    <ligand>
        <name>Zn(2+)</name>
        <dbReference type="ChEBI" id="CHEBI:29105"/>
    </ligand>
</feature>
<dbReference type="InterPro" id="IPR050099">
    <property type="entry name" value="SIS_GmhA/DiaA_subfam"/>
</dbReference>
<dbReference type="Gene3D" id="3.40.50.10490">
    <property type="entry name" value="Glucose-6-phosphate isomerase like protein, domain 1"/>
    <property type="match status" value="1"/>
</dbReference>
<protein>
    <recommendedName>
        <fullName evidence="10">Phosphoheptose isomerase</fullName>
        <ecNumber evidence="10">5.3.1.28</ecNumber>
    </recommendedName>
    <alternativeName>
        <fullName evidence="10">Sedoheptulose 7-phosphate isomerase</fullName>
    </alternativeName>
</protein>
<evidence type="ECO:0000313" key="12">
    <source>
        <dbReference type="EMBL" id="ROH91970.1"/>
    </source>
</evidence>
<dbReference type="Pfam" id="PF13580">
    <property type="entry name" value="SIS_2"/>
    <property type="match status" value="1"/>
</dbReference>
<dbReference type="AlphaFoldDB" id="A0A3N0VH22"/>
<keyword evidence="5 10" id="KW-0963">Cytoplasm</keyword>
<dbReference type="GO" id="GO:0097367">
    <property type="term" value="F:carbohydrate derivative binding"/>
    <property type="evidence" value="ECO:0007669"/>
    <property type="project" value="InterPro"/>
</dbReference>
<evidence type="ECO:0000256" key="1">
    <source>
        <dbReference type="ARBA" id="ARBA00000348"/>
    </source>
</evidence>
<keyword evidence="9 10" id="KW-0119">Carbohydrate metabolism</keyword>
<evidence type="ECO:0000256" key="5">
    <source>
        <dbReference type="ARBA" id="ARBA00022490"/>
    </source>
</evidence>
<reference evidence="12 13" key="1">
    <citation type="submission" date="2018-10" db="EMBL/GenBank/DDBJ databases">
        <authorList>
            <person name="Chen W.-M."/>
        </authorList>
    </citation>
    <scope>NUCLEOTIDE SEQUENCE [LARGE SCALE GENOMIC DNA]</scope>
    <source>
        <strain evidence="12 13">THS-13</strain>
    </source>
</reference>
<gene>
    <name evidence="10" type="primary">gmhA</name>
    <name evidence="12" type="ORF">ED208_06255</name>
</gene>
<feature type="binding site" evidence="10">
    <location>
        <position position="65"/>
    </location>
    <ligand>
        <name>Zn(2+)</name>
        <dbReference type="ChEBI" id="CHEBI:29105"/>
    </ligand>
</feature>
<dbReference type="HAMAP" id="MF_00067">
    <property type="entry name" value="GmhA"/>
    <property type="match status" value="1"/>
</dbReference>
<dbReference type="InParanoid" id="A0A3N0VH22"/>
<dbReference type="GO" id="GO:0008968">
    <property type="term" value="F:D-sedoheptulose 7-phosphate isomerase activity"/>
    <property type="evidence" value="ECO:0007669"/>
    <property type="project" value="UniProtKB-UniRule"/>
</dbReference>
<feature type="binding site" evidence="10">
    <location>
        <position position="65"/>
    </location>
    <ligand>
        <name>substrate</name>
    </ligand>
</feature>
<dbReference type="NCBIfam" id="NF010546">
    <property type="entry name" value="PRK13936.1"/>
    <property type="match status" value="1"/>
</dbReference>
<comment type="similarity">
    <text evidence="4 10">Belongs to the SIS family. GmhA subfamily.</text>
</comment>
<dbReference type="RefSeq" id="WP_123211014.1">
    <property type="nucleotide sequence ID" value="NZ_RJVO01000002.1"/>
</dbReference>
<comment type="catalytic activity">
    <reaction evidence="1 10">
        <text>2 D-sedoheptulose 7-phosphate = D-glycero-alpha-D-manno-heptose 7-phosphate + D-glycero-beta-D-manno-heptose 7-phosphate</text>
        <dbReference type="Rhea" id="RHEA:27489"/>
        <dbReference type="ChEBI" id="CHEBI:57483"/>
        <dbReference type="ChEBI" id="CHEBI:60203"/>
        <dbReference type="ChEBI" id="CHEBI:60204"/>
        <dbReference type="EC" id="5.3.1.28"/>
    </reaction>
</comment>
<keyword evidence="6 10" id="KW-0479">Metal-binding</keyword>
<feature type="binding site" evidence="10">
    <location>
        <position position="175"/>
    </location>
    <ligand>
        <name>Zn(2+)</name>
        <dbReference type="ChEBI" id="CHEBI:29105"/>
    </ligand>
</feature>
<dbReference type="PROSITE" id="PS51464">
    <property type="entry name" value="SIS"/>
    <property type="match status" value="1"/>
</dbReference>
<keyword evidence="7 10" id="KW-0862">Zinc</keyword>
<feature type="binding site" evidence="10">
    <location>
        <position position="175"/>
    </location>
    <ligand>
        <name>substrate</name>
    </ligand>
</feature>
<feature type="binding site" evidence="10">
    <location>
        <begin position="94"/>
        <end position="95"/>
    </location>
    <ligand>
        <name>substrate</name>
    </ligand>
</feature>
<dbReference type="PANTHER" id="PTHR30390:SF6">
    <property type="entry name" value="DNAA INITIATOR-ASSOCIATING PROTEIN DIAA"/>
    <property type="match status" value="1"/>
</dbReference>